<protein>
    <submittedName>
        <fullName evidence="2">Ribonuclease BN (tRNA processing enzyme)</fullName>
    </submittedName>
</protein>
<dbReference type="PANTHER" id="PTHR42663">
    <property type="entry name" value="HYDROLASE C777.06C-RELATED-RELATED"/>
    <property type="match status" value="1"/>
</dbReference>
<keyword evidence="3" id="KW-1185">Reference proteome</keyword>
<dbReference type="AlphaFoldDB" id="A0A4V2PDS5"/>
<dbReference type="InterPro" id="IPR001279">
    <property type="entry name" value="Metallo-B-lactamas"/>
</dbReference>
<dbReference type="SUPFAM" id="SSF56281">
    <property type="entry name" value="Metallo-hydrolase/oxidoreductase"/>
    <property type="match status" value="1"/>
</dbReference>
<name>A0A4V2PDS5_9BACT</name>
<dbReference type="Pfam" id="PF12706">
    <property type="entry name" value="Lactamase_B_2"/>
    <property type="match status" value="1"/>
</dbReference>
<dbReference type="CDD" id="cd07741">
    <property type="entry name" value="metallo-hydrolase-like_MBL-fold"/>
    <property type="match status" value="1"/>
</dbReference>
<dbReference type="RefSeq" id="WP_243644829.1">
    <property type="nucleotide sequence ID" value="NZ_SMFV01000001.1"/>
</dbReference>
<dbReference type="InterPro" id="IPR036866">
    <property type="entry name" value="RibonucZ/Hydroxyglut_hydro"/>
</dbReference>
<evidence type="ECO:0000313" key="2">
    <source>
        <dbReference type="EMBL" id="TCK06436.1"/>
    </source>
</evidence>
<comment type="caution">
    <text evidence="2">The sequence shown here is derived from an EMBL/GenBank/DDBJ whole genome shotgun (WGS) entry which is preliminary data.</text>
</comment>
<organism evidence="2 3">
    <name type="scientific">Phorcysia thermohydrogeniphila</name>
    <dbReference type="NCBI Taxonomy" id="936138"/>
    <lineage>
        <taxon>Bacteria</taxon>
        <taxon>Pseudomonadati</taxon>
        <taxon>Aquificota</taxon>
        <taxon>Aquificia</taxon>
        <taxon>Desulfurobacteriales</taxon>
        <taxon>Desulfurobacteriaceae</taxon>
        <taxon>Phorcysia</taxon>
    </lineage>
</organism>
<gene>
    <name evidence="2" type="ORF">CLV27_0237</name>
</gene>
<dbReference type="EMBL" id="SMFV01000001">
    <property type="protein sequence ID" value="TCK06436.1"/>
    <property type="molecule type" value="Genomic_DNA"/>
</dbReference>
<sequence>MKLTEETLKNKLVFLGTAGARYVAFGFRRQAGGLYFNFDGHNVHVDPGPGAFIHAHRKGIEPHWTNTVILSHRHLDHCADVNHILESMTLGGKKKRGRLICPRDALEIDPVVLQFTRGNIEETIVIEEGLTVELTESVSVTFPVRHVHGVETYGMIFNWKRSIGYVSDTAYFDGIEESYASAKDLLILNVTMKEKNPLISHLSIPEAEMIIANVKPELAILTHFGRTMIEAKPWELAKRISERTGIKVLAAYDNMVLDLETLQVVRQR</sequence>
<evidence type="ECO:0000313" key="3">
    <source>
        <dbReference type="Proteomes" id="UP000295777"/>
    </source>
</evidence>
<reference evidence="2 3" key="1">
    <citation type="submission" date="2019-03" db="EMBL/GenBank/DDBJ databases">
        <title>Genomic Encyclopedia of Archaeal and Bacterial Type Strains, Phase II (KMG-II): from individual species to whole genera.</title>
        <authorList>
            <person name="Goeker M."/>
        </authorList>
    </citation>
    <scope>NUCLEOTIDE SEQUENCE [LARGE SCALE GENOMIC DNA]</scope>
    <source>
        <strain evidence="2 3">DSM 24425</strain>
    </source>
</reference>
<proteinExistence type="predicted"/>
<dbReference type="Proteomes" id="UP000295777">
    <property type="component" value="Unassembled WGS sequence"/>
</dbReference>
<dbReference type="PANTHER" id="PTHR42663:SF6">
    <property type="entry name" value="HYDROLASE C777.06C-RELATED"/>
    <property type="match status" value="1"/>
</dbReference>
<dbReference type="Gene3D" id="3.60.15.10">
    <property type="entry name" value="Ribonuclease Z/Hydroxyacylglutathione hydrolase-like"/>
    <property type="match status" value="1"/>
</dbReference>
<evidence type="ECO:0000259" key="1">
    <source>
        <dbReference type="Pfam" id="PF12706"/>
    </source>
</evidence>
<accession>A0A4V2PDS5</accession>
<feature type="domain" description="Metallo-beta-lactamase" evidence="1">
    <location>
        <begin position="41"/>
        <end position="224"/>
    </location>
</feature>